<name>A0AAD7XKU7_9STRA</name>
<comment type="caution">
    <text evidence="3">The sequence shown here is derived from an EMBL/GenBank/DDBJ whole genome shotgun (WGS) entry which is preliminary data.</text>
</comment>
<dbReference type="GO" id="GO:0030286">
    <property type="term" value="C:dynein complex"/>
    <property type="evidence" value="ECO:0007669"/>
    <property type="project" value="InterPro"/>
</dbReference>
<dbReference type="Proteomes" id="UP001230188">
    <property type="component" value="Unassembled WGS sequence"/>
</dbReference>
<dbReference type="GO" id="GO:0051959">
    <property type="term" value="F:dynein light intermediate chain binding"/>
    <property type="evidence" value="ECO:0007669"/>
    <property type="project" value="InterPro"/>
</dbReference>
<dbReference type="GO" id="GO:0007018">
    <property type="term" value="P:microtubule-based movement"/>
    <property type="evidence" value="ECO:0007669"/>
    <property type="project" value="InterPro"/>
</dbReference>
<dbReference type="PANTHER" id="PTHR45703">
    <property type="entry name" value="DYNEIN HEAVY CHAIN"/>
    <property type="match status" value="1"/>
</dbReference>
<dbReference type="InterPro" id="IPR013602">
    <property type="entry name" value="Dynein_heavy_linker"/>
</dbReference>
<sequence length="976" mass="111095">MEYPCVRPPESWGRVRRRRKAQGPKARFLTKTEELWDVKGLKSSAPKLKFLVPPKQEEDEESRTGAATERPPRRRSIKTETTTTTTSKYVGDDEAIEKFNLKTSEDAIHFFSQSKQGLKFVYLISPVKLPAELGTMPPRDSRLFRPYDLVVLPPSAGDTLARLAKEYYTMSAEGLVRMGSKPSEFIPLTRWMREAACFNMLSSIPFFRDFLRNKCFKTWRLNASFLMFRRQRQRLAERLFLGMPSFAPALIALKEKMYYACPVLVDHKLDVQQHHHQQQQQQQQQQQPKDTNSSFESRQQKAREAASKQLNDTMDEAAKAIHAVCETVIAAAARSPTRRLDGDTFVVLEEEEPKSISALRELQAKRKAAHRRALLERRLLPEFVRLADYVGVESLVTLLIRSWRSFLVELTKPKTGLLESQVRFTESGSTFHPTCNYVQTLLSNTADEVVSALGRVLRILYRKPPSGAVERAIDVSSSSSSSSSDVNATNSVVEMIHQSSEYQSIRASINAKVASDFERARGYVDAAFERIQPIYEYTRNWDFQAFKSRAQTVVSLKHELEKVSSWQKDLDKMRTRQTIGLIEVESRKLKEILIPLTKERMEQLKDYALQLSRAKCRDQRAKFEAGLGKIEERPTELEPFASLLERLDYQRDQSRSLAKQTHAAEQLYHLVNDFEVRGITEDDGTRMDNLRSLQNEYLEEIEAASAYCAAKRPSMLEVLDARAAQLKEKIEALDRDLREEEETLASASSSSSDSSDSSSTVSDLLRKLLEARDGVVKPRLDEIAKADADLRHKHDLFRHPQPRDQQFAFKILSDKVESIETLRQIVEGWDHDYNAWMHDDIRGLDTATLRERANLYKVAAVDELSPTTTSKIVVTLERSIEGFCDKLDLLSALGSPCVKKKHWEQIFARLECQCPPDSEKFTLDSLSRAGLEAHAPYVKDVVLTAQSEAIQLDVHKAVENLVTRVVASSSSSSDSS</sequence>
<dbReference type="Pfam" id="PF08393">
    <property type="entry name" value="DHC_N2"/>
    <property type="match status" value="1"/>
</dbReference>
<feature type="region of interest" description="Disordered" evidence="1">
    <location>
        <begin position="272"/>
        <end position="308"/>
    </location>
</feature>
<organism evidence="3 4">
    <name type="scientific">Chrysophaeum taylorii</name>
    <dbReference type="NCBI Taxonomy" id="2483200"/>
    <lineage>
        <taxon>Eukaryota</taxon>
        <taxon>Sar</taxon>
        <taxon>Stramenopiles</taxon>
        <taxon>Ochrophyta</taxon>
        <taxon>Pelagophyceae</taxon>
        <taxon>Pelagomonadales</taxon>
        <taxon>Pelagomonadaceae</taxon>
        <taxon>Chrysophaeum</taxon>
    </lineage>
</organism>
<dbReference type="GO" id="GO:0045505">
    <property type="term" value="F:dynein intermediate chain binding"/>
    <property type="evidence" value="ECO:0007669"/>
    <property type="project" value="InterPro"/>
</dbReference>
<gene>
    <name evidence="3" type="ORF">CTAYLR_004281</name>
</gene>
<dbReference type="PANTHER" id="PTHR45703:SF35">
    <property type="entry name" value="DYNEIN HEAVY CHAIN"/>
    <property type="match status" value="1"/>
</dbReference>
<evidence type="ECO:0000256" key="1">
    <source>
        <dbReference type="SAM" id="MobiDB-lite"/>
    </source>
</evidence>
<feature type="compositionally biased region" description="Polar residues" evidence="1">
    <location>
        <begin position="288"/>
        <end position="297"/>
    </location>
</feature>
<proteinExistence type="predicted"/>
<feature type="compositionally biased region" description="Low complexity" evidence="1">
    <location>
        <begin position="278"/>
        <end position="287"/>
    </location>
</feature>
<evidence type="ECO:0000259" key="2">
    <source>
        <dbReference type="Pfam" id="PF08393"/>
    </source>
</evidence>
<feature type="region of interest" description="Disordered" evidence="1">
    <location>
        <begin position="737"/>
        <end position="759"/>
    </location>
</feature>
<accession>A0AAD7XKU7</accession>
<keyword evidence="4" id="KW-1185">Reference proteome</keyword>
<reference evidence="3" key="1">
    <citation type="submission" date="2023-01" db="EMBL/GenBank/DDBJ databases">
        <title>Metagenome sequencing of chrysophaentin producing Chrysophaeum taylorii.</title>
        <authorList>
            <person name="Davison J."/>
            <person name="Bewley C."/>
        </authorList>
    </citation>
    <scope>NUCLEOTIDE SEQUENCE</scope>
    <source>
        <strain evidence="3">NIES-1699</strain>
    </source>
</reference>
<feature type="region of interest" description="Disordered" evidence="1">
    <location>
        <begin position="47"/>
        <end position="84"/>
    </location>
</feature>
<protein>
    <recommendedName>
        <fullName evidence="2">Dynein heavy chain linker domain-containing protein</fullName>
    </recommendedName>
</protein>
<evidence type="ECO:0000313" key="3">
    <source>
        <dbReference type="EMBL" id="KAJ8603379.1"/>
    </source>
</evidence>
<dbReference type="InterPro" id="IPR026983">
    <property type="entry name" value="DHC"/>
</dbReference>
<dbReference type="EMBL" id="JAQMWT010000356">
    <property type="protein sequence ID" value="KAJ8603379.1"/>
    <property type="molecule type" value="Genomic_DNA"/>
</dbReference>
<feature type="domain" description="Dynein heavy chain linker" evidence="2">
    <location>
        <begin position="812"/>
        <end position="958"/>
    </location>
</feature>
<dbReference type="AlphaFoldDB" id="A0AAD7XKU7"/>
<evidence type="ECO:0000313" key="4">
    <source>
        <dbReference type="Proteomes" id="UP001230188"/>
    </source>
</evidence>
<feature type="compositionally biased region" description="Low complexity" evidence="1">
    <location>
        <begin position="744"/>
        <end position="759"/>
    </location>
</feature>
<feature type="region of interest" description="Disordered" evidence="1">
    <location>
        <begin position="1"/>
        <end position="24"/>
    </location>
</feature>
<dbReference type="Gene3D" id="1.10.287.2620">
    <property type="match status" value="1"/>
</dbReference>